<dbReference type="CDD" id="cd05339">
    <property type="entry name" value="17beta-HSDXI-like_SDR_c"/>
    <property type="match status" value="1"/>
</dbReference>
<organism evidence="14 15">
    <name type="scientific">Clonostachys rhizophaga</name>
    <dbReference type="NCBI Taxonomy" id="160324"/>
    <lineage>
        <taxon>Eukaryota</taxon>
        <taxon>Fungi</taxon>
        <taxon>Dikarya</taxon>
        <taxon>Ascomycota</taxon>
        <taxon>Pezizomycotina</taxon>
        <taxon>Sordariomycetes</taxon>
        <taxon>Hypocreomycetidae</taxon>
        <taxon>Hypocreales</taxon>
        <taxon>Bionectriaceae</taxon>
        <taxon>Clonostachys</taxon>
    </lineage>
</organism>
<evidence type="ECO:0000313" key="14">
    <source>
        <dbReference type="EMBL" id="CAH0018596.1"/>
    </source>
</evidence>
<dbReference type="EMBL" id="CABFNQ020000534">
    <property type="protein sequence ID" value="CAH0018596.1"/>
    <property type="molecule type" value="Genomic_DNA"/>
</dbReference>
<dbReference type="FunFam" id="3.40.50.720:FF:000131">
    <property type="entry name" value="Short-chain dehydrogenase/reductase 3"/>
    <property type="match status" value="1"/>
</dbReference>
<keyword evidence="6" id="KW-0560">Oxidoreductase</keyword>
<comment type="function">
    <text evidence="9">Catalyzes the reduction of all-trans-retinal to all-trans-retinol in the presence of NADPH.</text>
</comment>
<reference evidence="14" key="1">
    <citation type="submission" date="2021-10" db="EMBL/GenBank/DDBJ databases">
        <authorList>
            <person name="Piombo E."/>
        </authorList>
    </citation>
    <scope>NUCLEOTIDE SEQUENCE</scope>
</reference>
<dbReference type="SUPFAM" id="SSF51735">
    <property type="entry name" value="NAD(P)-binding Rossmann-fold domains"/>
    <property type="match status" value="1"/>
</dbReference>
<evidence type="ECO:0000313" key="15">
    <source>
        <dbReference type="Proteomes" id="UP000696573"/>
    </source>
</evidence>
<proteinExistence type="inferred from homology"/>
<evidence type="ECO:0000256" key="13">
    <source>
        <dbReference type="SAM" id="SignalP"/>
    </source>
</evidence>
<evidence type="ECO:0000256" key="9">
    <source>
        <dbReference type="ARBA" id="ARBA00059620"/>
    </source>
</evidence>
<evidence type="ECO:0000256" key="7">
    <source>
        <dbReference type="ARBA" id="ARBA00023098"/>
    </source>
</evidence>
<dbReference type="InterPro" id="IPR020904">
    <property type="entry name" value="Sc_DH/Rdtase_CS"/>
</dbReference>
<evidence type="ECO:0000256" key="6">
    <source>
        <dbReference type="ARBA" id="ARBA00023002"/>
    </source>
</evidence>
<dbReference type="Proteomes" id="UP000696573">
    <property type="component" value="Unassembled WGS sequence"/>
</dbReference>
<dbReference type="AlphaFoldDB" id="A0A9N9V7W6"/>
<name>A0A9N9V7W6_9HYPO</name>
<evidence type="ECO:0000256" key="12">
    <source>
        <dbReference type="RuleBase" id="RU000363"/>
    </source>
</evidence>
<keyword evidence="8" id="KW-0472">Membrane</keyword>
<comment type="subcellular location">
    <subcellularLocation>
        <location evidence="1">Membrane</location>
        <topology evidence="1">Multi-pass membrane protein</topology>
    </subcellularLocation>
</comment>
<evidence type="ECO:0000256" key="3">
    <source>
        <dbReference type="ARBA" id="ARBA00022692"/>
    </source>
</evidence>
<evidence type="ECO:0000256" key="10">
    <source>
        <dbReference type="ARBA" id="ARBA00068717"/>
    </source>
</evidence>
<evidence type="ECO:0000256" key="4">
    <source>
        <dbReference type="ARBA" id="ARBA00022857"/>
    </source>
</evidence>
<dbReference type="PANTHER" id="PTHR24322:SF736">
    <property type="entry name" value="RETINOL DEHYDROGENASE 10"/>
    <property type="match status" value="1"/>
</dbReference>
<comment type="caution">
    <text evidence="14">The sequence shown here is derived from an EMBL/GenBank/DDBJ whole genome shotgun (WGS) entry which is preliminary data.</text>
</comment>
<dbReference type="Gene3D" id="3.40.50.720">
    <property type="entry name" value="NAD(P)-binding Rossmann-like Domain"/>
    <property type="match status" value="1"/>
</dbReference>
<evidence type="ECO:0000256" key="8">
    <source>
        <dbReference type="ARBA" id="ARBA00023136"/>
    </source>
</evidence>
<dbReference type="InterPro" id="IPR002347">
    <property type="entry name" value="SDR_fam"/>
</dbReference>
<keyword evidence="15" id="KW-1185">Reference proteome</keyword>
<keyword evidence="3" id="KW-0812">Transmembrane</keyword>
<dbReference type="Pfam" id="PF00106">
    <property type="entry name" value="adh_short"/>
    <property type="match status" value="1"/>
</dbReference>
<gene>
    <name evidence="14" type="ORF">CRHIZ90672A_00017098</name>
</gene>
<comment type="similarity">
    <text evidence="2 12">Belongs to the short-chain dehydrogenases/reductases (SDR) family.</text>
</comment>
<keyword evidence="13" id="KW-0732">Signal</keyword>
<dbReference type="GO" id="GO:0052650">
    <property type="term" value="F:all-trans-retinol dehydrogenase (NADP+) activity"/>
    <property type="evidence" value="ECO:0007669"/>
    <property type="project" value="UniProtKB-ARBA"/>
</dbReference>
<dbReference type="PROSITE" id="PS00061">
    <property type="entry name" value="ADH_SHORT"/>
    <property type="match status" value="1"/>
</dbReference>
<accession>A0A9N9V7W6</accession>
<evidence type="ECO:0000256" key="11">
    <source>
        <dbReference type="ARBA" id="ARBA00082544"/>
    </source>
</evidence>
<dbReference type="PRINTS" id="PR00080">
    <property type="entry name" value="SDRFAMILY"/>
</dbReference>
<evidence type="ECO:0000256" key="5">
    <source>
        <dbReference type="ARBA" id="ARBA00022989"/>
    </source>
</evidence>
<dbReference type="InterPro" id="IPR036291">
    <property type="entry name" value="NAD(P)-bd_dom_sf"/>
</dbReference>
<dbReference type="PRINTS" id="PR00081">
    <property type="entry name" value="GDHRDH"/>
</dbReference>
<keyword evidence="7" id="KW-0443">Lipid metabolism</keyword>
<dbReference type="GO" id="GO:0016020">
    <property type="term" value="C:membrane"/>
    <property type="evidence" value="ECO:0007669"/>
    <property type="project" value="UniProtKB-SubCell"/>
</dbReference>
<evidence type="ECO:0000256" key="2">
    <source>
        <dbReference type="ARBA" id="ARBA00006484"/>
    </source>
</evidence>
<dbReference type="PANTHER" id="PTHR24322">
    <property type="entry name" value="PKSB"/>
    <property type="match status" value="1"/>
</dbReference>
<dbReference type="OrthoDB" id="10253736at2759"/>
<feature type="signal peptide" evidence="13">
    <location>
        <begin position="1"/>
        <end position="27"/>
    </location>
</feature>
<keyword evidence="5" id="KW-1133">Transmembrane helix</keyword>
<feature type="chain" id="PRO_5040327595" description="Short-chain dehydrogenase/reductase 3" evidence="13">
    <location>
        <begin position="28"/>
        <end position="359"/>
    </location>
</feature>
<sequence>MATRWPEKRMTPPFPTMVLWCHAPASALLSGSLLLATTCAPNVMQQVVQALSKAVPQLSLVSANISLLRPVLGGVFVVGALRWAHRVLSELARNSWNFRPTTDWDWPNEIAVITGGSSGIGKSLAEKLLEKGVRVAVVDVQQLPKPLEDHPRVHFYKCDVSDGASVSAASEAIRDEVGSPSILVNNAGIASHHNILACDEAYLRKIFGVNCFANWFTTREFLPSMIQANKGHVVTVASLASFFCFGGIADYAGSKAAARAFHEALGTELRHRYKAPNVLTTIVHPHYVRTPCIGKYIEGLERHGFHLLEPEDVADKIVAQLMSRRSGELILPESEIMLSSFRAWPTWIQEPIRDIFTKS</sequence>
<keyword evidence="4" id="KW-0521">NADP</keyword>
<protein>
    <recommendedName>
        <fullName evidence="10">Short-chain dehydrogenase/reductase 3</fullName>
    </recommendedName>
    <alternativeName>
        <fullName evidence="11">Retinal short-chain dehydrogenase/reductase 1</fullName>
    </alternativeName>
</protein>
<evidence type="ECO:0000256" key="1">
    <source>
        <dbReference type="ARBA" id="ARBA00004141"/>
    </source>
</evidence>